<dbReference type="InterPro" id="IPR012337">
    <property type="entry name" value="RNaseH-like_sf"/>
</dbReference>
<reference evidence="3 4" key="1">
    <citation type="journal article" date="2018" name="Elife">
        <title>Firefly genomes illuminate parallel origins of bioluminescence in beetles.</title>
        <authorList>
            <person name="Fallon T.R."/>
            <person name="Lower S.E."/>
            <person name="Chang C.H."/>
            <person name="Bessho-Uehara M."/>
            <person name="Martin G.J."/>
            <person name="Bewick A.J."/>
            <person name="Behringer M."/>
            <person name="Debat H.J."/>
            <person name="Wong I."/>
            <person name="Day J.C."/>
            <person name="Suvorov A."/>
            <person name="Silva C.J."/>
            <person name="Stanger-Hall K.F."/>
            <person name="Hall D.W."/>
            <person name="Schmitz R.J."/>
            <person name="Nelson D.R."/>
            <person name="Lewis S.M."/>
            <person name="Shigenobu S."/>
            <person name="Bybee S.M."/>
            <person name="Larracuente A.M."/>
            <person name="Oba Y."/>
            <person name="Weng J.K."/>
        </authorList>
    </citation>
    <scope>NUCLEOTIDE SEQUENCE [LARGE SCALE GENOMIC DNA]</scope>
    <source>
        <strain evidence="3">1611_PpyrPB1</strain>
        <tissue evidence="3">Whole body</tissue>
    </source>
</reference>
<evidence type="ECO:0008006" key="5">
    <source>
        <dbReference type="Google" id="ProtNLM"/>
    </source>
</evidence>
<proteinExistence type="predicted"/>
<feature type="domain" description="DUF4371" evidence="2">
    <location>
        <begin position="102"/>
        <end position="215"/>
    </location>
</feature>
<dbReference type="AlphaFoldDB" id="A0A5N4B6A6"/>
<dbReference type="Pfam" id="PF05699">
    <property type="entry name" value="Dimer_Tnp_hAT"/>
    <property type="match status" value="1"/>
</dbReference>
<protein>
    <recommendedName>
        <fullName evidence="5">DUF4371 domain-containing protein</fullName>
    </recommendedName>
</protein>
<dbReference type="SUPFAM" id="SSF53098">
    <property type="entry name" value="Ribonuclease H-like"/>
    <property type="match status" value="1"/>
</dbReference>
<dbReference type="GO" id="GO:0046983">
    <property type="term" value="F:protein dimerization activity"/>
    <property type="evidence" value="ECO:0007669"/>
    <property type="project" value="InterPro"/>
</dbReference>
<dbReference type="Proteomes" id="UP000327044">
    <property type="component" value="Unassembled WGS sequence"/>
</dbReference>
<feature type="domain" description="HAT C-terminal dimerisation" evidence="1">
    <location>
        <begin position="354"/>
        <end position="424"/>
    </location>
</feature>
<evidence type="ECO:0000313" key="4">
    <source>
        <dbReference type="Proteomes" id="UP000327044"/>
    </source>
</evidence>
<evidence type="ECO:0000313" key="3">
    <source>
        <dbReference type="EMBL" id="KAB0805096.1"/>
    </source>
</evidence>
<dbReference type="InterPro" id="IPR008906">
    <property type="entry name" value="HATC_C_dom"/>
</dbReference>
<dbReference type="PANTHER" id="PTHR37162">
    <property type="entry name" value="HAT FAMILY DIMERISATION DOMAINCONTAINING PROTEIN-RELATED"/>
    <property type="match status" value="1"/>
</dbReference>
<evidence type="ECO:0000259" key="1">
    <source>
        <dbReference type="Pfam" id="PF05699"/>
    </source>
</evidence>
<comment type="caution">
    <text evidence="3">The sequence shown here is derived from an EMBL/GenBank/DDBJ whole genome shotgun (WGS) entry which is preliminary data.</text>
</comment>
<dbReference type="EMBL" id="VVIM01000001">
    <property type="protein sequence ID" value="KAB0805096.1"/>
    <property type="molecule type" value="Genomic_DNA"/>
</dbReference>
<dbReference type="InterPro" id="IPR025398">
    <property type="entry name" value="DUF4371"/>
</dbReference>
<name>A0A5N4B6A6_PHOPY</name>
<dbReference type="Pfam" id="PF14291">
    <property type="entry name" value="DUF4371"/>
    <property type="match status" value="1"/>
</dbReference>
<evidence type="ECO:0000259" key="2">
    <source>
        <dbReference type="Pfam" id="PF14291"/>
    </source>
</evidence>
<organism evidence="3 4">
    <name type="scientific">Photinus pyralis</name>
    <name type="common">Common eastern firefly</name>
    <name type="synonym">Lampyris pyralis</name>
    <dbReference type="NCBI Taxonomy" id="7054"/>
    <lineage>
        <taxon>Eukaryota</taxon>
        <taxon>Metazoa</taxon>
        <taxon>Ecdysozoa</taxon>
        <taxon>Arthropoda</taxon>
        <taxon>Hexapoda</taxon>
        <taxon>Insecta</taxon>
        <taxon>Pterygota</taxon>
        <taxon>Neoptera</taxon>
        <taxon>Endopterygota</taxon>
        <taxon>Coleoptera</taxon>
        <taxon>Polyphaga</taxon>
        <taxon>Elateriformia</taxon>
        <taxon>Elateroidea</taxon>
        <taxon>Lampyridae</taxon>
        <taxon>Lampyrinae</taxon>
        <taxon>Photinus</taxon>
    </lineage>
</organism>
<accession>A0A5N4B6A6</accession>
<keyword evidence="4" id="KW-1185">Reference proteome</keyword>
<gene>
    <name evidence="3" type="ORF">PPYR_02066</name>
</gene>
<dbReference type="InParanoid" id="A0A5N4B6A6"/>
<dbReference type="PANTHER" id="PTHR37162:SF1">
    <property type="entry name" value="BED-TYPE DOMAIN-CONTAINING PROTEIN"/>
    <property type="match status" value="1"/>
</dbReference>
<sequence length="464" mass="52550">MEHLLVACKCDIKITHGKGDLVKHEYTSKHTKSCVSTVGQKTITSMFAEKTKEMTTEMRAKEAEIRIAGFVAEHNLPFKIMEHLPDLMRAVCSDSAIAKKIKCGPTKIKSIITNVTGETHRQNLIALMNSNKFSLIADESTDRSCTKNLCLVARINCNNNNVKDYFLALIPIHDATGAALFEHIIQFFNKYGIDFKQNCIGFASDGANNMMGGQNSVVSRIKELIPGIFVMKCICHSFHLCASYACEKLPEEVEKFARYVYNYFSNSPKRTEELKEFQQFANILSRFPLKDSIFSKLDFMDPETVVNRKVKSIADVVSHFSNLHSHSLQDIDSQWRMLRNINFDDFNLCIGDDIVSFWRKVSKIKLGTGEQKFGKLIAFVFNLLSLPHSSANVERCFSQINLNKTNMRNRLISSTLEGILLTKSLVSEGGQCDKFEINKEMCKKMNSTDLYKNKENEGSDLDSD</sequence>